<feature type="transmembrane region" description="Helical" evidence="8">
    <location>
        <begin position="244"/>
        <end position="261"/>
    </location>
</feature>
<evidence type="ECO:0000256" key="5">
    <source>
        <dbReference type="ARBA" id="ARBA00022692"/>
    </source>
</evidence>
<feature type="transmembrane region" description="Helical" evidence="8">
    <location>
        <begin position="186"/>
        <end position="206"/>
    </location>
</feature>
<dbReference type="GO" id="GO:0015295">
    <property type="term" value="F:solute:proton symporter activity"/>
    <property type="evidence" value="ECO:0007669"/>
    <property type="project" value="TreeGrafter"/>
</dbReference>
<feature type="transmembrane region" description="Helical" evidence="8">
    <location>
        <begin position="218"/>
        <end position="238"/>
    </location>
</feature>
<evidence type="ECO:0000256" key="3">
    <source>
        <dbReference type="ARBA" id="ARBA00022448"/>
    </source>
</evidence>
<evidence type="ECO:0000313" key="10">
    <source>
        <dbReference type="Proteomes" id="UP000187499"/>
    </source>
</evidence>
<feature type="transmembrane region" description="Helical" evidence="8">
    <location>
        <begin position="26"/>
        <end position="44"/>
    </location>
</feature>
<evidence type="ECO:0000256" key="6">
    <source>
        <dbReference type="ARBA" id="ARBA00022989"/>
    </source>
</evidence>
<evidence type="ECO:0000256" key="4">
    <source>
        <dbReference type="ARBA" id="ARBA00022475"/>
    </source>
</evidence>
<dbReference type="KEGG" id="lalw:BTM29_10745"/>
<evidence type="ECO:0000256" key="8">
    <source>
        <dbReference type="RuleBase" id="RU365092"/>
    </source>
</evidence>
<dbReference type="AlphaFoldDB" id="A0A1P8Q575"/>
<feature type="transmembrane region" description="Helical" evidence="8">
    <location>
        <begin position="343"/>
        <end position="363"/>
    </location>
</feature>
<keyword evidence="10" id="KW-1185">Reference proteome</keyword>
<comment type="function">
    <text evidence="8">Uptake of L-lactate across the membrane. Can also transport D-lactate and glycolate.</text>
</comment>
<accession>A0A1P8Q575</accession>
<comment type="subcellular location">
    <subcellularLocation>
        <location evidence="1 8">Cell membrane</location>
        <topology evidence="1 8">Multi-pass membrane protein</topology>
    </subcellularLocation>
</comment>
<keyword evidence="7 8" id="KW-0472">Membrane</keyword>
<dbReference type="STRING" id="1847728.BTM29_10745"/>
<keyword evidence="5 8" id="KW-0812">Transmembrane</keyword>
<evidence type="ECO:0000256" key="2">
    <source>
        <dbReference type="ARBA" id="ARBA00010100"/>
    </source>
</evidence>
<feature type="transmembrane region" description="Helical" evidence="8">
    <location>
        <begin position="509"/>
        <end position="527"/>
    </location>
</feature>
<gene>
    <name evidence="9" type="ORF">BTM29_10745</name>
</gene>
<dbReference type="EMBL" id="CP019323">
    <property type="protein sequence ID" value="APX72998.1"/>
    <property type="molecule type" value="Genomic_DNA"/>
</dbReference>
<feature type="transmembrane region" description="Helical" evidence="8">
    <location>
        <begin position="293"/>
        <end position="313"/>
    </location>
</feature>
<dbReference type="Proteomes" id="UP000187499">
    <property type="component" value="Chromosome"/>
</dbReference>
<evidence type="ECO:0000256" key="7">
    <source>
        <dbReference type="ARBA" id="ARBA00023136"/>
    </source>
</evidence>
<keyword evidence="4 8" id="KW-1003">Cell membrane</keyword>
<dbReference type="GO" id="GO:0015129">
    <property type="term" value="F:lactate transmembrane transporter activity"/>
    <property type="evidence" value="ECO:0007669"/>
    <property type="project" value="UniProtKB-UniRule"/>
</dbReference>
<feature type="transmembrane region" description="Helical" evidence="8">
    <location>
        <begin position="422"/>
        <end position="447"/>
    </location>
</feature>
<keyword evidence="6 8" id="KW-1133">Transmembrane helix</keyword>
<comment type="similarity">
    <text evidence="2 8">Belongs to the lactate permease family.</text>
</comment>
<feature type="transmembrane region" description="Helical" evidence="8">
    <location>
        <begin position="128"/>
        <end position="146"/>
    </location>
</feature>
<sequence length="529" mass="56828">MILVALSAVILPMILLGILNLPATKGMSISAIVVMILGAIFWKMNTKILLASILQAIHKSLPIIWILFGALIMLKTLEHTGAITRINIGFEKLSSDMRVQIILIAYLFGGLIEGVSGFGTPAMVTAPLMIALGFSPIASVTLALIADSTPAAFGAVGTPLTVGLSNVSESTNFLNSIGKSLTSIDLFAGSLMPTMLVFLLIFLFGKSDEPKIKEWIQFIPWTLLIGIFYSVAALLTAMFVGYEFVSILAPFVTIIVAIITIRTKFLIPKSSFNDPWTMKDSTGEKDEKSDMSLLTAWSPYILVVLLLLLSRTIPALKSFMTSFLNLSWTNILGIKGLNSDWEFLYSPGTILTIAVLLGLLIQVKSLKSFIPTSINVIKSMKNTAIALIVTLIMVQVFTNSNFNNANLVSMPMYIAEFVSKYFSAGWIFIAPFLGALGAFVTGSSTVSTLTFAQIQSDIASNANISQQIVLAAQLIGAAAGNMICVHNIVAVSSLVGLSGQEGTILRKTLAPSLLYCLLVGIIGFVFISL</sequence>
<organism evidence="9 10">
    <name type="scientific">Companilactobacillus allii</name>
    <dbReference type="NCBI Taxonomy" id="1847728"/>
    <lineage>
        <taxon>Bacteria</taxon>
        <taxon>Bacillati</taxon>
        <taxon>Bacillota</taxon>
        <taxon>Bacilli</taxon>
        <taxon>Lactobacillales</taxon>
        <taxon>Lactobacillaceae</taxon>
        <taxon>Companilactobacillus</taxon>
    </lineage>
</organism>
<evidence type="ECO:0000256" key="1">
    <source>
        <dbReference type="ARBA" id="ARBA00004651"/>
    </source>
</evidence>
<evidence type="ECO:0000313" key="9">
    <source>
        <dbReference type="EMBL" id="APX72998.1"/>
    </source>
</evidence>
<proteinExistence type="inferred from homology"/>
<feature type="transmembrane region" description="Helical" evidence="8">
    <location>
        <begin position="468"/>
        <end position="489"/>
    </location>
</feature>
<dbReference type="PANTHER" id="PTHR30003">
    <property type="entry name" value="L-LACTATE PERMEASE"/>
    <property type="match status" value="1"/>
</dbReference>
<dbReference type="RefSeq" id="WP_076617443.1">
    <property type="nucleotide sequence ID" value="NZ_CP019323.1"/>
</dbReference>
<keyword evidence="3 8" id="KW-0813">Transport</keyword>
<feature type="transmembrane region" description="Helical" evidence="8">
    <location>
        <begin position="384"/>
        <end position="402"/>
    </location>
</feature>
<reference evidence="10" key="1">
    <citation type="submission" date="2016-12" db="EMBL/GenBank/DDBJ databases">
        <authorList>
            <person name="Jung M.Y."/>
            <person name="Lee S.H."/>
        </authorList>
    </citation>
    <scope>NUCLEOTIDE SEQUENCE [LARGE SCALE GENOMIC DNA]</scope>
    <source>
        <strain evidence="10">WiKim39</strain>
    </source>
</reference>
<feature type="transmembrane region" description="Helical" evidence="8">
    <location>
        <begin position="56"/>
        <end position="77"/>
    </location>
</feature>
<dbReference type="GO" id="GO:0005886">
    <property type="term" value="C:plasma membrane"/>
    <property type="evidence" value="ECO:0007669"/>
    <property type="project" value="UniProtKB-SubCell"/>
</dbReference>
<name>A0A1P8Q575_9LACO</name>
<dbReference type="Pfam" id="PF02652">
    <property type="entry name" value="Lactate_perm"/>
    <property type="match status" value="1"/>
</dbReference>
<protein>
    <recommendedName>
        <fullName evidence="8">L-lactate permease</fullName>
    </recommendedName>
</protein>
<dbReference type="OrthoDB" id="9761056at2"/>
<dbReference type="PANTHER" id="PTHR30003:SF0">
    <property type="entry name" value="GLYCOLATE PERMEASE GLCA-RELATED"/>
    <property type="match status" value="1"/>
</dbReference>
<feature type="transmembrane region" description="Helical" evidence="8">
    <location>
        <begin position="97"/>
        <end position="116"/>
    </location>
</feature>
<dbReference type="InterPro" id="IPR003804">
    <property type="entry name" value="Lactate_perm"/>
</dbReference>